<dbReference type="PANTHER" id="PTHR34047:SF8">
    <property type="entry name" value="PROTEIN YKFC"/>
    <property type="match status" value="1"/>
</dbReference>
<dbReference type="PANTHER" id="PTHR34047">
    <property type="entry name" value="NUCLEAR INTRON MATURASE 1, MITOCHONDRIAL-RELATED"/>
    <property type="match status" value="1"/>
</dbReference>
<dbReference type="InterPro" id="IPR051083">
    <property type="entry name" value="GrpII_Intron_Splice-Mob/Def"/>
</dbReference>
<protein>
    <submittedName>
        <fullName evidence="3">Reverse transcriptase-like protein</fullName>
    </submittedName>
</protein>
<evidence type="ECO:0000313" key="4">
    <source>
        <dbReference type="Proteomes" id="UP000004848"/>
    </source>
</evidence>
<comment type="similarity">
    <text evidence="1">Belongs to the bacterial reverse transcriptase family.</text>
</comment>
<keyword evidence="3" id="KW-0808">Transferase</keyword>
<dbReference type="InterPro" id="IPR043502">
    <property type="entry name" value="DNA/RNA_pol_sf"/>
</dbReference>
<evidence type="ECO:0000259" key="2">
    <source>
        <dbReference type="Pfam" id="PF08388"/>
    </source>
</evidence>
<dbReference type="SUPFAM" id="SSF56672">
    <property type="entry name" value="DNA/RNA polymerases"/>
    <property type="match status" value="1"/>
</dbReference>
<proteinExistence type="inferred from homology"/>
<gene>
    <name evidence="3" type="ORF">SIAM614_01039</name>
</gene>
<dbReference type="GO" id="GO:0003964">
    <property type="term" value="F:RNA-directed DNA polymerase activity"/>
    <property type="evidence" value="ECO:0007669"/>
    <property type="project" value="UniProtKB-KW"/>
</dbReference>
<accession>A0P0L8</accession>
<organism evidence="3 4">
    <name type="scientific">Roseibium aggregatum (strain ATCC 25650 / DSM 13394 / JCM 20685 / NBRC 16684 / NCIMB 2208 / IAM 12614 / B1)</name>
    <name type="common">Stappia aggregata</name>
    <dbReference type="NCBI Taxonomy" id="384765"/>
    <lineage>
        <taxon>Bacteria</taxon>
        <taxon>Pseudomonadati</taxon>
        <taxon>Pseudomonadota</taxon>
        <taxon>Alphaproteobacteria</taxon>
        <taxon>Hyphomicrobiales</taxon>
        <taxon>Stappiaceae</taxon>
        <taxon>Roseibium</taxon>
    </lineage>
</organism>
<comment type="caution">
    <text evidence="3">The sequence shown here is derived from an EMBL/GenBank/DDBJ whole genome shotgun (WGS) entry which is preliminary data.</text>
</comment>
<evidence type="ECO:0000313" key="3">
    <source>
        <dbReference type="EMBL" id="EAV41332.1"/>
    </source>
</evidence>
<sequence>MRDGRFVDLLWRILKAGHIDRGLFRAASEGVPQGGVLSPLLSNIMLHEFDVWLEAKYLNRKARKDRWAWNFGIQQGRPITVRENRQWKPAIAYCRYADDGFVFLGHRIIRKRGSNGRMSVVTTIPREKAKAFVRKLTETLSGNHSVSTVDMIASLNRQLAGWAAFYKFTDFRAYVFRRIDHVVFWKLAHWLGHKYRCRIKPLMRKWFRPPEPGKAKTWLVYGRNKHGEAIGKDLQRLVSSPKAQFRWRNPEVNPYIFRSENRSTVTSRFNDVAMAMGSV</sequence>
<reference evidence="3 4" key="1">
    <citation type="submission" date="2006-05" db="EMBL/GenBank/DDBJ databases">
        <authorList>
            <person name="King G."/>
            <person name="Ferriera S."/>
            <person name="Johnson J."/>
            <person name="Kravitz S."/>
            <person name="Beeson K."/>
            <person name="Sutton G."/>
            <person name="Rogers Y.-H."/>
            <person name="Friedman R."/>
            <person name="Frazier M."/>
            <person name="Venter J.C."/>
        </authorList>
    </citation>
    <scope>NUCLEOTIDE SEQUENCE [LARGE SCALE GENOMIC DNA]</scope>
    <source>
        <strain evidence="4">ATCC 25650 / DSM 13394 / JCM 20685 / NBRC 16684 / NCIMB 2208 / IAM 12614 / B1</strain>
    </source>
</reference>
<dbReference type="eggNOG" id="COG3344">
    <property type="taxonomic scope" value="Bacteria"/>
</dbReference>
<feature type="domain" description="Group II intron maturase-specific" evidence="2">
    <location>
        <begin position="130"/>
        <end position="206"/>
    </location>
</feature>
<name>A0P0L8_ROSAI</name>
<dbReference type="Pfam" id="PF08388">
    <property type="entry name" value="GIIM"/>
    <property type="match status" value="1"/>
</dbReference>
<keyword evidence="3" id="KW-0548">Nucleotidyltransferase</keyword>
<evidence type="ECO:0000256" key="1">
    <source>
        <dbReference type="ARBA" id="ARBA00034120"/>
    </source>
</evidence>
<dbReference type="AlphaFoldDB" id="A0P0L8"/>
<dbReference type="InterPro" id="IPR013597">
    <property type="entry name" value="Mat_intron_G2"/>
</dbReference>
<keyword evidence="3" id="KW-0695">RNA-directed DNA polymerase</keyword>
<dbReference type="EMBL" id="AAUW01000021">
    <property type="protein sequence ID" value="EAV41332.1"/>
    <property type="molecule type" value="Genomic_DNA"/>
</dbReference>
<dbReference type="Proteomes" id="UP000004848">
    <property type="component" value="Unassembled WGS sequence"/>
</dbReference>